<gene>
    <name evidence="1" type="ORF">AB4Y32_29560</name>
</gene>
<accession>A0ACC6U8R0</accession>
<proteinExistence type="predicted"/>
<keyword evidence="2" id="KW-1185">Reference proteome</keyword>
<evidence type="ECO:0000313" key="2">
    <source>
        <dbReference type="Proteomes" id="UP001558850"/>
    </source>
</evidence>
<comment type="caution">
    <text evidence="1">The sequence shown here is derived from an EMBL/GenBank/DDBJ whole genome shotgun (WGS) entry which is preliminary data.</text>
</comment>
<sequence>MNNDTATAGGQPPAHDPAVRTAGDATMLGVEERLASVEREIEKPKPSLEARLSALEKRLPATKDNWDKLGIFVSPFATILTGVVVALVSYYLTGRITNALERQKLQEVNITAMRDTLIKLNSADVSQTEAEASALALAAYGEYAVVPFITVLDSGGDVRGPAAMHGLRAAALVSHEAVCDRLAQVLDNRTQLYRWQTHRTTITLIGEIGCKGKTATAALNNYSELTGCTRTKPELAAYQNVVSAESVPTQESIDLLCKALDRTQQLVQR</sequence>
<protein>
    <submittedName>
        <fullName evidence="1">Uncharacterized protein</fullName>
    </submittedName>
</protein>
<organism evidence="1 2">
    <name type="scientific">Paraburkholderia phymatum</name>
    <dbReference type="NCBI Taxonomy" id="148447"/>
    <lineage>
        <taxon>Bacteria</taxon>
        <taxon>Pseudomonadati</taxon>
        <taxon>Pseudomonadota</taxon>
        <taxon>Betaproteobacteria</taxon>
        <taxon>Burkholderiales</taxon>
        <taxon>Burkholderiaceae</taxon>
        <taxon>Paraburkholderia</taxon>
    </lineage>
</organism>
<dbReference type="EMBL" id="JBFRCH010000024">
    <property type="protein sequence ID" value="MEX3935892.1"/>
    <property type="molecule type" value="Genomic_DNA"/>
</dbReference>
<reference evidence="1" key="1">
    <citation type="submission" date="2024-07" db="EMBL/GenBank/DDBJ databases">
        <title>A survey of Mimosa microsymbionts across Brazilian biomes reveals a high diversity of Paraburkholderia nodulating endemic species, but also that Cupriavidus is common as a symbiont of widespread species.</title>
        <authorList>
            <person name="Rouws L."/>
            <person name="Barauna A."/>
            <person name="Beukes C."/>
            <person name="Rouws J.R.C."/>
            <person name="De Faria S.M."/>
            <person name="Gross E."/>
            <person name="Bueno Dos Reis Junior F."/>
            <person name="Simon M.F."/>
            <person name="Maluk M."/>
            <person name="Odee D.W."/>
            <person name="Kenicer G."/>
            <person name="Young J.P.W."/>
            <person name="Reis V.M."/>
            <person name="Zilli J."/>
            <person name="James E.K."/>
        </authorList>
    </citation>
    <scope>NUCLEOTIDE SEQUENCE</scope>
    <source>
        <strain evidence="1">EG181B</strain>
    </source>
</reference>
<evidence type="ECO:0000313" key="1">
    <source>
        <dbReference type="EMBL" id="MEX3935892.1"/>
    </source>
</evidence>
<dbReference type="Proteomes" id="UP001558850">
    <property type="component" value="Unassembled WGS sequence"/>
</dbReference>
<name>A0ACC6U8R0_9BURK</name>